<dbReference type="GO" id="GO:0005524">
    <property type="term" value="F:ATP binding"/>
    <property type="evidence" value="ECO:0007669"/>
    <property type="project" value="UniProtKB-UniRule"/>
</dbReference>
<evidence type="ECO:0000259" key="13">
    <source>
        <dbReference type="Pfam" id="PF02223"/>
    </source>
</evidence>
<evidence type="ECO:0000256" key="8">
    <source>
        <dbReference type="ARBA" id="ARBA00022840"/>
    </source>
</evidence>
<comment type="catalytic activity">
    <reaction evidence="10 12">
        <text>dTMP + ATP = dTDP + ADP</text>
        <dbReference type="Rhea" id="RHEA:13517"/>
        <dbReference type="ChEBI" id="CHEBI:30616"/>
        <dbReference type="ChEBI" id="CHEBI:58369"/>
        <dbReference type="ChEBI" id="CHEBI:63528"/>
        <dbReference type="ChEBI" id="CHEBI:456216"/>
        <dbReference type="EC" id="2.7.4.9"/>
    </reaction>
</comment>
<dbReference type="InterPro" id="IPR018095">
    <property type="entry name" value="Thymidylate_kin_CS"/>
</dbReference>
<dbReference type="GO" id="GO:0006233">
    <property type="term" value="P:dTDP biosynthetic process"/>
    <property type="evidence" value="ECO:0007669"/>
    <property type="project" value="InterPro"/>
</dbReference>
<dbReference type="Proteomes" id="UP000571950">
    <property type="component" value="Unassembled WGS sequence"/>
</dbReference>
<dbReference type="RefSeq" id="WP_188071903.1">
    <property type="nucleotide sequence ID" value="NZ_BSPS01000006.1"/>
</dbReference>
<proteinExistence type="inferred from homology"/>
<dbReference type="PROSITE" id="PS01331">
    <property type="entry name" value="THYMIDYLATE_KINASE"/>
    <property type="match status" value="1"/>
</dbReference>
<dbReference type="HAMAP" id="MF_00165">
    <property type="entry name" value="Thymidylate_kinase"/>
    <property type="match status" value="1"/>
</dbReference>
<dbReference type="SUPFAM" id="SSF52540">
    <property type="entry name" value="P-loop containing nucleoside triphosphate hydrolases"/>
    <property type="match status" value="1"/>
</dbReference>
<dbReference type="EC" id="2.7.4.9" evidence="2 12"/>
<dbReference type="InterPro" id="IPR039430">
    <property type="entry name" value="Thymidylate_kin-like_dom"/>
</dbReference>
<keyword evidence="7 12" id="KW-0418">Kinase</keyword>
<dbReference type="EMBL" id="JACIDT010000006">
    <property type="protein sequence ID" value="MBB3926406.1"/>
    <property type="molecule type" value="Genomic_DNA"/>
</dbReference>
<dbReference type="FunFam" id="3.40.50.300:FF:000225">
    <property type="entry name" value="Thymidylate kinase"/>
    <property type="match status" value="1"/>
</dbReference>
<evidence type="ECO:0000256" key="11">
    <source>
        <dbReference type="ARBA" id="ARBA00057735"/>
    </source>
</evidence>
<evidence type="ECO:0000256" key="3">
    <source>
        <dbReference type="ARBA" id="ARBA00017144"/>
    </source>
</evidence>
<evidence type="ECO:0000256" key="12">
    <source>
        <dbReference type="HAMAP-Rule" id="MF_00165"/>
    </source>
</evidence>
<organism evidence="14 15">
    <name type="scientific">Sphingobium jiangsuense</name>
    <dbReference type="NCBI Taxonomy" id="870476"/>
    <lineage>
        <taxon>Bacteria</taxon>
        <taxon>Pseudomonadati</taxon>
        <taxon>Pseudomonadota</taxon>
        <taxon>Alphaproteobacteria</taxon>
        <taxon>Sphingomonadales</taxon>
        <taxon>Sphingomonadaceae</taxon>
        <taxon>Sphingobium</taxon>
    </lineage>
</organism>
<evidence type="ECO:0000256" key="10">
    <source>
        <dbReference type="ARBA" id="ARBA00048743"/>
    </source>
</evidence>
<reference evidence="14 15" key="1">
    <citation type="submission" date="2020-08" db="EMBL/GenBank/DDBJ databases">
        <title>Genomic Encyclopedia of Type Strains, Phase IV (KMG-IV): sequencing the most valuable type-strain genomes for metagenomic binning, comparative biology and taxonomic classification.</title>
        <authorList>
            <person name="Goeker M."/>
        </authorList>
    </citation>
    <scope>NUCLEOTIDE SEQUENCE [LARGE SCALE GENOMIC DNA]</scope>
    <source>
        <strain evidence="14 15">DSM 26189</strain>
    </source>
</reference>
<keyword evidence="6 12" id="KW-0547">Nucleotide-binding</keyword>
<keyword evidence="5 12" id="KW-0545">Nucleotide biosynthesis</keyword>
<comment type="function">
    <text evidence="11 12">Phosphorylation of dTMP to form dTDP in both de novo and salvage pathways of dTTP synthesis.</text>
</comment>
<dbReference type="GO" id="GO:0005829">
    <property type="term" value="C:cytosol"/>
    <property type="evidence" value="ECO:0007669"/>
    <property type="project" value="TreeGrafter"/>
</dbReference>
<accession>A0A7W6BJY0</accession>
<dbReference type="GO" id="GO:0006227">
    <property type="term" value="P:dUDP biosynthetic process"/>
    <property type="evidence" value="ECO:0007669"/>
    <property type="project" value="TreeGrafter"/>
</dbReference>
<dbReference type="GO" id="GO:0004798">
    <property type="term" value="F:dTMP kinase activity"/>
    <property type="evidence" value="ECO:0007669"/>
    <property type="project" value="UniProtKB-UniRule"/>
</dbReference>
<name>A0A7W6BJY0_9SPHN</name>
<evidence type="ECO:0000313" key="15">
    <source>
        <dbReference type="Proteomes" id="UP000571950"/>
    </source>
</evidence>
<dbReference type="InterPro" id="IPR027417">
    <property type="entry name" value="P-loop_NTPase"/>
</dbReference>
<feature type="domain" description="Thymidylate kinase-like" evidence="13">
    <location>
        <begin position="14"/>
        <end position="205"/>
    </location>
</feature>
<dbReference type="InterPro" id="IPR018094">
    <property type="entry name" value="Thymidylate_kinase"/>
</dbReference>
<evidence type="ECO:0000256" key="7">
    <source>
        <dbReference type="ARBA" id="ARBA00022777"/>
    </source>
</evidence>
<dbReference type="NCBIfam" id="TIGR00041">
    <property type="entry name" value="DTMP_kinase"/>
    <property type="match status" value="1"/>
</dbReference>
<dbReference type="GO" id="GO:0006235">
    <property type="term" value="P:dTTP biosynthetic process"/>
    <property type="evidence" value="ECO:0007669"/>
    <property type="project" value="UniProtKB-UniRule"/>
</dbReference>
<evidence type="ECO:0000256" key="4">
    <source>
        <dbReference type="ARBA" id="ARBA00022679"/>
    </source>
</evidence>
<dbReference type="PANTHER" id="PTHR10344">
    <property type="entry name" value="THYMIDYLATE KINASE"/>
    <property type="match status" value="1"/>
</dbReference>
<dbReference type="AlphaFoldDB" id="A0A7W6BJY0"/>
<comment type="similarity">
    <text evidence="1 12">Belongs to the thymidylate kinase family.</text>
</comment>
<evidence type="ECO:0000256" key="2">
    <source>
        <dbReference type="ARBA" id="ARBA00012980"/>
    </source>
</evidence>
<dbReference type="Gene3D" id="3.40.50.300">
    <property type="entry name" value="P-loop containing nucleotide triphosphate hydrolases"/>
    <property type="match status" value="1"/>
</dbReference>
<dbReference type="CDD" id="cd01672">
    <property type="entry name" value="TMPK"/>
    <property type="match status" value="1"/>
</dbReference>
<feature type="binding site" evidence="12">
    <location>
        <begin position="16"/>
        <end position="23"/>
    </location>
    <ligand>
        <name>ATP</name>
        <dbReference type="ChEBI" id="CHEBI:30616"/>
    </ligand>
</feature>
<evidence type="ECO:0000313" key="14">
    <source>
        <dbReference type="EMBL" id="MBB3926406.1"/>
    </source>
</evidence>
<evidence type="ECO:0000256" key="6">
    <source>
        <dbReference type="ARBA" id="ARBA00022741"/>
    </source>
</evidence>
<keyword evidence="15" id="KW-1185">Reference proteome</keyword>
<dbReference type="Pfam" id="PF02223">
    <property type="entry name" value="Thymidylate_kin"/>
    <property type="match status" value="1"/>
</dbReference>
<evidence type="ECO:0000256" key="5">
    <source>
        <dbReference type="ARBA" id="ARBA00022727"/>
    </source>
</evidence>
<protein>
    <recommendedName>
        <fullName evidence="3 12">Thymidylate kinase</fullName>
        <ecNumber evidence="2 12">2.7.4.9</ecNumber>
    </recommendedName>
    <alternativeName>
        <fullName evidence="9 12">dTMP kinase</fullName>
    </alternativeName>
</protein>
<sequence>MTGRGGHRGRFITLEGGEGVGKSTQLALLAGALRARGFEVVETREPGGTPGAEAIRALLLSGEADRWNPQAEALLFAAARSDHVARVIRPALERGAWVVCDRYVDSNRAYQSGASGLADEDMMALHRIGSAGLMPDRTFLLTLPVDQAQTRAGARDAGLPDRFGARGRDFHEKVAGAFAGYAAREPERFRVIDTGAGKEEVHASILAALADLMP</sequence>
<gene>
    <name evidence="12" type="primary">tmk</name>
    <name evidence="14" type="ORF">GGR43_002123</name>
</gene>
<keyword evidence="8 12" id="KW-0067">ATP-binding</keyword>
<evidence type="ECO:0000256" key="9">
    <source>
        <dbReference type="ARBA" id="ARBA00029962"/>
    </source>
</evidence>
<evidence type="ECO:0000256" key="1">
    <source>
        <dbReference type="ARBA" id="ARBA00009776"/>
    </source>
</evidence>
<comment type="caution">
    <text evidence="14">The sequence shown here is derived from an EMBL/GenBank/DDBJ whole genome shotgun (WGS) entry which is preliminary data.</text>
</comment>
<dbReference type="PANTHER" id="PTHR10344:SF4">
    <property type="entry name" value="UMP-CMP KINASE 2, MITOCHONDRIAL"/>
    <property type="match status" value="1"/>
</dbReference>
<keyword evidence="4 12" id="KW-0808">Transferase</keyword>